<accession>A0A9D4JC56</accession>
<proteinExistence type="predicted"/>
<keyword evidence="2" id="KW-1185">Reference proteome</keyword>
<evidence type="ECO:0000313" key="2">
    <source>
        <dbReference type="Proteomes" id="UP000828390"/>
    </source>
</evidence>
<dbReference type="Proteomes" id="UP000828390">
    <property type="component" value="Unassembled WGS sequence"/>
</dbReference>
<organism evidence="1 2">
    <name type="scientific">Dreissena polymorpha</name>
    <name type="common">Zebra mussel</name>
    <name type="synonym">Mytilus polymorpha</name>
    <dbReference type="NCBI Taxonomy" id="45954"/>
    <lineage>
        <taxon>Eukaryota</taxon>
        <taxon>Metazoa</taxon>
        <taxon>Spiralia</taxon>
        <taxon>Lophotrochozoa</taxon>
        <taxon>Mollusca</taxon>
        <taxon>Bivalvia</taxon>
        <taxon>Autobranchia</taxon>
        <taxon>Heteroconchia</taxon>
        <taxon>Euheterodonta</taxon>
        <taxon>Imparidentia</taxon>
        <taxon>Neoheterodontei</taxon>
        <taxon>Myida</taxon>
        <taxon>Dreissenoidea</taxon>
        <taxon>Dreissenidae</taxon>
        <taxon>Dreissena</taxon>
    </lineage>
</organism>
<reference evidence="1" key="1">
    <citation type="journal article" date="2019" name="bioRxiv">
        <title>The Genome of the Zebra Mussel, Dreissena polymorpha: A Resource for Invasive Species Research.</title>
        <authorList>
            <person name="McCartney M.A."/>
            <person name="Auch B."/>
            <person name="Kono T."/>
            <person name="Mallez S."/>
            <person name="Zhang Y."/>
            <person name="Obille A."/>
            <person name="Becker A."/>
            <person name="Abrahante J.E."/>
            <person name="Garbe J."/>
            <person name="Badalamenti J.P."/>
            <person name="Herman A."/>
            <person name="Mangelson H."/>
            <person name="Liachko I."/>
            <person name="Sullivan S."/>
            <person name="Sone E.D."/>
            <person name="Koren S."/>
            <person name="Silverstein K.A.T."/>
            <person name="Beckman K.B."/>
            <person name="Gohl D.M."/>
        </authorList>
    </citation>
    <scope>NUCLEOTIDE SEQUENCE</scope>
    <source>
        <strain evidence="1">Duluth1</strain>
        <tissue evidence="1">Whole animal</tissue>
    </source>
</reference>
<evidence type="ECO:0000313" key="1">
    <source>
        <dbReference type="EMBL" id="KAH3802567.1"/>
    </source>
</evidence>
<comment type="caution">
    <text evidence="1">The sequence shown here is derived from an EMBL/GenBank/DDBJ whole genome shotgun (WGS) entry which is preliminary data.</text>
</comment>
<dbReference type="AlphaFoldDB" id="A0A9D4JC56"/>
<gene>
    <name evidence="1" type="ORF">DPMN_156245</name>
</gene>
<dbReference type="EMBL" id="JAIWYP010000007">
    <property type="protein sequence ID" value="KAH3802567.1"/>
    <property type="molecule type" value="Genomic_DNA"/>
</dbReference>
<name>A0A9D4JC56_DREPO</name>
<reference evidence="1" key="2">
    <citation type="submission" date="2020-11" db="EMBL/GenBank/DDBJ databases">
        <authorList>
            <person name="McCartney M.A."/>
            <person name="Auch B."/>
            <person name="Kono T."/>
            <person name="Mallez S."/>
            <person name="Becker A."/>
            <person name="Gohl D.M."/>
            <person name="Silverstein K.A.T."/>
            <person name="Koren S."/>
            <person name="Bechman K.B."/>
            <person name="Herman A."/>
            <person name="Abrahante J.E."/>
            <person name="Garbe J."/>
        </authorList>
    </citation>
    <scope>NUCLEOTIDE SEQUENCE</scope>
    <source>
        <strain evidence="1">Duluth1</strain>
        <tissue evidence="1">Whole animal</tissue>
    </source>
</reference>
<protein>
    <submittedName>
        <fullName evidence="1">Uncharacterized protein</fullName>
    </submittedName>
</protein>
<sequence>MTLERVYLSFCKKLLGVKIQTQNNFVYEELGRTFLIVIRAVNVIRYWLKVTQLENHKYVKCIYLHMYNILISKPNMHTWAKAVCNLLQSLGLHYAWINHGVDDDTCFLSLVKSRLNDAFIQNWMSELSNSSRAVSYNIFCKFEFQPYLNDVTIDKFRFSLSRLIVSSHRLEIESGRWHKPESIPVQERKCQHCNVLEDEFHFLFECSLYNDIRKNHKAILLERTKYSKIYRVNAI</sequence>